<accession>A0ABQ9G4C7</accession>
<comment type="caution">
    <text evidence="2">The sequence shown here is derived from an EMBL/GenBank/DDBJ whole genome shotgun (WGS) entry which is preliminary data.</text>
</comment>
<feature type="domain" description="CHK kinase-like" evidence="1">
    <location>
        <begin position="51"/>
        <end position="243"/>
    </location>
</feature>
<dbReference type="Proteomes" id="UP001159363">
    <property type="component" value="Chromosome 15"/>
</dbReference>
<protein>
    <recommendedName>
        <fullName evidence="1">CHK kinase-like domain-containing protein</fullName>
    </recommendedName>
</protein>
<dbReference type="InterPro" id="IPR015897">
    <property type="entry name" value="CHK_kinase-like"/>
</dbReference>
<dbReference type="SMART" id="SM00587">
    <property type="entry name" value="CHK"/>
    <property type="match status" value="1"/>
</dbReference>
<sequence>MVENNLFTREIEVLLSIVPALHRALNTSSTEKPILLGPRCYFFSGKPHQKLVMEDLSESGFKMASRMSGLDLDHSKLVISRLGQFHAASVALHSQEPGVFEKFLTNVFVGSNNHMTNLLSESLKSVAEKVQNWPEVGHRYFEKLRQLSETGVHRLEKAVKRDDQDFNVLTHGDTWTNNMMFRYNEDGKVSDMIFLDFQCCYYGSPVLDLHYFLYTSPTPEVRSRHMDELVECYHSSLSKTLARLGCGSQCPSLEIIREKMIIRNFMGVFTVFCIKPLTSANPDNTPDIADLFVSPSENYSSAHLTEDYMRELTTLLPILEKDGLLD</sequence>
<dbReference type="Gene3D" id="3.90.1200.10">
    <property type="match status" value="1"/>
</dbReference>
<keyword evidence="3" id="KW-1185">Reference proteome</keyword>
<evidence type="ECO:0000259" key="1">
    <source>
        <dbReference type="SMART" id="SM00587"/>
    </source>
</evidence>
<reference evidence="2 3" key="1">
    <citation type="submission" date="2023-02" db="EMBL/GenBank/DDBJ databases">
        <title>LHISI_Scaffold_Assembly.</title>
        <authorList>
            <person name="Stuart O.P."/>
            <person name="Cleave R."/>
            <person name="Magrath M.J.L."/>
            <person name="Mikheyev A.S."/>
        </authorList>
    </citation>
    <scope>NUCLEOTIDE SEQUENCE [LARGE SCALE GENOMIC DNA]</scope>
    <source>
        <strain evidence="2">Daus_M_001</strain>
        <tissue evidence="2">Leg muscle</tissue>
    </source>
</reference>
<dbReference type="PANTHER" id="PTHR11012">
    <property type="entry name" value="PROTEIN KINASE-LIKE DOMAIN-CONTAINING"/>
    <property type="match status" value="1"/>
</dbReference>
<proteinExistence type="predicted"/>
<evidence type="ECO:0000313" key="3">
    <source>
        <dbReference type="Proteomes" id="UP001159363"/>
    </source>
</evidence>
<organism evidence="2 3">
    <name type="scientific">Dryococelus australis</name>
    <dbReference type="NCBI Taxonomy" id="614101"/>
    <lineage>
        <taxon>Eukaryota</taxon>
        <taxon>Metazoa</taxon>
        <taxon>Ecdysozoa</taxon>
        <taxon>Arthropoda</taxon>
        <taxon>Hexapoda</taxon>
        <taxon>Insecta</taxon>
        <taxon>Pterygota</taxon>
        <taxon>Neoptera</taxon>
        <taxon>Polyneoptera</taxon>
        <taxon>Phasmatodea</taxon>
        <taxon>Verophasmatodea</taxon>
        <taxon>Anareolatae</taxon>
        <taxon>Phasmatidae</taxon>
        <taxon>Eurycanthinae</taxon>
        <taxon>Dryococelus</taxon>
    </lineage>
</organism>
<name>A0ABQ9G4C7_9NEOP</name>
<dbReference type="SUPFAM" id="SSF56112">
    <property type="entry name" value="Protein kinase-like (PK-like)"/>
    <property type="match status" value="1"/>
</dbReference>
<evidence type="ECO:0000313" key="2">
    <source>
        <dbReference type="EMBL" id="KAJ8866927.1"/>
    </source>
</evidence>
<dbReference type="EMBL" id="JARBHB010000016">
    <property type="protein sequence ID" value="KAJ8866927.1"/>
    <property type="molecule type" value="Genomic_DNA"/>
</dbReference>
<dbReference type="InterPro" id="IPR004119">
    <property type="entry name" value="EcKL"/>
</dbReference>
<dbReference type="InterPro" id="IPR011009">
    <property type="entry name" value="Kinase-like_dom_sf"/>
</dbReference>
<dbReference type="Pfam" id="PF02958">
    <property type="entry name" value="EcKL"/>
    <property type="match status" value="1"/>
</dbReference>
<gene>
    <name evidence="2" type="ORF">PR048_032789</name>
</gene>
<dbReference type="PANTHER" id="PTHR11012:SF56">
    <property type="entry name" value="CHK KINASE-LIKE DOMAIN-CONTAINING PROTEIN-RELATED"/>
    <property type="match status" value="1"/>
</dbReference>